<reference evidence="1" key="1">
    <citation type="submission" date="2023-08" db="EMBL/GenBank/DDBJ databases">
        <authorList>
            <person name="Alioto T."/>
            <person name="Alioto T."/>
            <person name="Gomez Garrido J."/>
        </authorList>
    </citation>
    <scope>NUCLEOTIDE SEQUENCE</scope>
</reference>
<protein>
    <submittedName>
        <fullName evidence="1">Uncharacterized protein</fullName>
    </submittedName>
</protein>
<evidence type="ECO:0000313" key="2">
    <source>
        <dbReference type="Proteomes" id="UP001162480"/>
    </source>
</evidence>
<dbReference type="AlphaFoldDB" id="A0AA36BLF9"/>
<organism evidence="1 2">
    <name type="scientific">Octopus vulgaris</name>
    <name type="common">Common octopus</name>
    <dbReference type="NCBI Taxonomy" id="6645"/>
    <lineage>
        <taxon>Eukaryota</taxon>
        <taxon>Metazoa</taxon>
        <taxon>Spiralia</taxon>
        <taxon>Lophotrochozoa</taxon>
        <taxon>Mollusca</taxon>
        <taxon>Cephalopoda</taxon>
        <taxon>Coleoidea</taxon>
        <taxon>Octopodiformes</taxon>
        <taxon>Octopoda</taxon>
        <taxon>Incirrata</taxon>
        <taxon>Octopodidae</taxon>
        <taxon>Octopus</taxon>
    </lineage>
</organism>
<sequence>MVNTKKSNIRGIWVQIRVKSDKKPHLFTQPELNYIVRDLTFSKQHSEVLVLREQHWNLLDKDARITVFRKHSADLQLLFILEIL</sequence>
<keyword evidence="2" id="KW-1185">Reference proteome</keyword>
<name>A0AA36BLF9_OCTVU</name>
<gene>
    <name evidence="1" type="ORF">OCTVUL_1B012591</name>
</gene>
<dbReference type="EMBL" id="OX597831">
    <property type="protein sequence ID" value="CAI9736258.1"/>
    <property type="molecule type" value="Genomic_DNA"/>
</dbReference>
<evidence type="ECO:0000313" key="1">
    <source>
        <dbReference type="EMBL" id="CAI9736258.1"/>
    </source>
</evidence>
<accession>A0AA36BLF9</accession>
<dbReference type="Proteomes" id="UP001162480">
    <property type="component" value="Chromosome 18"/>
</dbReference>
<proteinExistence type="predicted"/>